<feature type="region of interest" description="Disordered" evidence="11">
    <location>
        <begin position="647"/>
        <end position="903"/>
    </location>
</feature>
<feature type="compositionally biased region" description="Low complexity" evidence="11">
    <location>
        <begin position="658"/>
        <end position="667"/>
    </location>
</feature>
<keyword evidence="5 10" id="KW-0931">ER-Golgi transport</keyword>
<dbReference type="InterPro" id="IPR024298">
    <property type="entry name" value="Sec16_Sec23-bd"/>
</dbReference>
<feature type="compositionally biased region" description="Low complexity" evidence="11">
    <location>
        <begin position="1811"/>
        <end position="1825"/>
    </location>
</feature>
<feature type="compositionally biased region" description="Low complexity" evidence="11">
    <location>
        <begin position="1599"/>
        <end position="1620"/>
    </location>
</feature>
<keyword evidence="8 10" id="KW-0472">Membrane</keyword>
<comment type="function">
    <text evidence="9 10">Involved in the initiation of assembly of the COPII coat required for the formation of transport vesicles from the endoplasmic reticulum (ER) and the selection of cargo molecules. Also involved in autophagy.</text>
</comment>
<feature type="compositionally biased region" description="Gly residues" evidence="11">
    <location>
        <begin position="1695"/>
        <end position="1704"/>
    </location>
</feature>
<feature type="compositionally biased region" description="Polar residues" evidence="11">
    <location>
        <begin position="1509"/>
        <end position="1536"/>
    </location>
</feature>
<evidence type="ECO:0000256" key="3">
    <source>
        <dbReference type="ARBA" id="ARBA00022448"/>
    </source>
</evidence>
<feature type="compositionally biased region" description="Pro residues" evidence="11">
    <location>
        <begin position="1827"/>
        <end position="1837"/>
    </location>
</feature>
<evidence type="ECO:0000256" key="2">
    <source>
        <dbReference type="ARBA" id="ARBA00005927"/>
    </source>
</evidence>
<evidence type="ECO:0000256" key="1">
    <source>
        <dbReference type="ARBA" id="ARBA00004397"/>
    </source>
</evidence>
<dbReference type="PANTHER" id="PTHR13402">
    <property type="entry name" value="RGPR-RELATED"/>
    <property type="match status" value="1"/>
</dbReference>
<feature type="compositionally biased region" description="Polar residues" evidence="11">
    <location>
        <begin position="119"/>
        <end position="143"/>
    </location>
</feature>
<dbReference type="Pfam" id="PF12932">
    <property type="entry name" value="Sec16"/>
    <property type="match status" value="1"/>
</dbReference>
<evidence type="ECO:0000256" key="10">
    <source>
        <dbReference type="RuleBase" id="RU364101"/>
    </source>
</evidence>
<feature type="compositionally biased region" description="Low complexity" evidence="11">
    <location>
        <begin position="778"/>
        <end position="812"/>
    </location>
</feature>
<evidence type="ECO:0000256" key="7">
    <source>
        <dbReference type="ARBA" id="ARBA00023006"/>
    </source>
</evidence>
<dbReference type="Gene3D" id="1.25.40.1030">
    <property type="match status" value="1"/>
</dbReference>
<feature type="region of interest" description="Disordered" evidence="11">
    <location>
        <begin position="1"/>
        <end position="410"/>
    </location>
</feature>
<feature type="compositionally biased region" description="Basic residues" evidence="11">
    <location>
        <begin position="1860"/>
        <end position="1869"/>
    </location>
</feature>
<dbReference type="PANTHER" id="PTHR13402:SF6">
    <property type="entry name" value="SECRETORY 16, ISOFORM I"/>
    <property type="match status" value="1"/>
</dbReference>
<evidence type="ECO:0000256" key="9">
    <source>
        <dbReference type="ARBA" id="ARBA00024687"/>
    </source>
</evidence>
<feature type="domain" description="Sec16 central conserved" evidence="13">
    <location>
        <begin position="922"/>
        <end position="1039"/>
    </location>
</feature>
<dbReference type="GO" id="GO:0012507">
    <property type="term" value="C:ER to Golgi transport vesicle membrane"/>
    <property type="evidence" value="ECO:0007669"/>
    <property type="project" value="TreeGrafter"/>
</dbReference>
<feature type="compositionally biased region" description="Low complexity" evidence="11">
    <location>
        <begin position="1685"/>
        <end position="1694"/>
    </location>
</feature>
<evidence type="ECO:0000313" key="14">
    <source>
        <dbReference type="EMBL" id="KAK0383478.1"/>
    </source>
</evidence>
<accession>A0AA39L452</accession>
<feature type="compositionally biased region" description="Polar residues" evidence="11">
    <location>
        <begin position="818"/>
        <end position="831"/>
    </location>
</feature>
<feature type="compositionally biased region" description="Low complexity" evidence="11">
    <location>
        <begin position="862"/>
        <end position="877"/>
    </location>
</feature>
<comment type="similarity">
    <text evidence="2 10">Belongs to the SEC16 family.</text>
</comment>
<feature type="compositionally biased region" description="Polar residues" evidence="11">
    <location>
        <begin position="847"/>
        <end position="861"/>
    </location>
</feature>
<dbReference type="GO" id="GO:0015031">
    <property type="term" value="P:protein transport"/>
    <property type="evidence" value="ECO:0007669"/>
    <property type="project" value="UniProtKB-KW"/>
</dbReference>
<evidence type="ECO:0000256" key="6">
    <source>
        <dbReference type="ARBA" id="ARBA00022927"/>
    </source>
</evidence>
<dbReference type="Proteomes" id="UP001175261">
    <property type="component" value="Unassembled WGS sequence"/>
</dbReference>
<feature type="compositionally biased region" description="Pro residues" evidence="11">
    <location>
        <begin position="1770"/>
        <end position="1793"/>
    </location>
</feature>
<dbReference type="Pfam" id="PF12931">
    <property type="entry name" value="TPR_Sec16"/>
    <property type="match status" value="1"/>
</dbReference>
<feature type="domain" description="Sec16 Sec23-binding" evidence="12">
    <location>
        <begin position="1099"/>
        <end position="1402"/>
    </location>
</feature>
<dbReference type="GO" id="GO:0070973">
    <property type="term" value="P:protein localization to endoplasmic reticulum exit site"/>
    <property type="evidence" value="ECO:0007669"/>
    <property type="project" value="TreeGrafter"/>
</dbReference>
<keyword evidence="7 10" id="KW-0072">Autophagy</keyword>
<proteinExistence type="inferred from homology"/>
<feature type="compositionally biased region" description="Low complexity" evidence="11">
    <location>
        <begin position="529"/>
        <end position="545"/>
    </location>
</feature>
<feature type="compositionally biased region" description="Acidic residues" evidence="11">
    <location>
        <begin position="65"/>
        <end position="79"/>
    </location>
</feature>
<dbReference type="GO" id="GO:0070971">
    <property type="term" value="C:endoplasmic reticulum exit site"/>
    <property type="evidence" value="ECO:0007669"/>
    <property type="project" value="TreeGrafter"/>
</dbReference>
<protein>
    <recommendedName>
        <fullName evidence="10">Protein transport protein sec16</fullName>
    </recommendedName>
</protein>
<dbReference type="FunFam" id="1.25.40.1030:FF:000008">
    <property type="entry name" value="Protein transport protein sec16"/>
    <property type="match status" value="1"/>
</dbReference>
<feature type="region of interest" description="Disordered" evidence="11">
    <location>
        <begin position="426"/>
        <end position="630"/>
    </location>
</feature>
<dbReference type="GO" id="GO:0006914">
    <property type="term" value="P:autophagy"/>
    <property type="evidence" value="ECO:0007669"/>
    <property type="project" value="UniProtKB-KW"/>
</dbReference>
<dbReference type="InterPro" id="IPR024340">
    <property type="entry name" value="Sec16_CCD"/>
</dbReference>
<dbReference type="CDD" id="cd09233">
    <property type="entry name" value="ACE1-Sec16-like"/>
    <property type="match status" value="1"/>
</dbReference>
<feature type="compositionally biased region" description="Basic and acidic residues" evidence="11">
    <location>
        <begin position="54"/>
        <end position="64"/>
    </location>
</feature>
<feature type="compositionally biased region" description="Polar residues" evidence="11">
    <location>
        <begin position="170"/>
        <end position="183"/>
    </location>
</feature>
<dbReference type="GO" id="GO:0016192">
    <property type="term" value="P:vesicle-mediated transport"/>
    <property type="evidence" value="ECO:0007669"/>
    <property type="project" value="UniProtKB-KW"/>
</dbReference>
<evidence type="ECO:0000256" key="11">
    <source>
        <dbReference type="SAM" id="MobiDB-lite"/>
    </source>
</evidence>
<evidence type="ECO:0000313" key="15">
    <source>
        <dbReference type="Proteomes" id="UP001175261"/>
    </source>
</evidence>
<name>A0AA39L452_SARSR</name>
<evidence type="ECO:0000256" key="4">
    <source>
        <dbReference type="ARBA" id="ARBA00022824"/>
    </source>
</evidence>
<evidence type="ECO:0000259" key="13">
    <source>
        <dbReference type="Pfam" id="PF12932"/>
    </source>
</evidence>
<feature type="compositionally biased region" description="Basic and acidic residues" evidence="11">
    <location>
        <begin position="208"/>
        <end position="220"/>
    </location>
</feature>
<keyword evidence="4 10" id="KW-0256">Endoplasmic reticulum</keyword>
<feature type="compositionally biased region" description="Acidic residues" evidence="11">
    <location>
        <begin position="383"/>
        <end position="396"/>
    </location>
</feature>
<comment type="caution">
    <text evidence="14">The sequence shown here is derived from an EMBL/GenBank/DDBJ whole genome shotgun (WGS) entry which is preliminary data.</text>
</comment>
<evidence type="ECO:0000259" key="12">
    <source>
        <dbReference type="Pfam" id="PF12931"/>
    </source>
</evidence>
<sequence length="1877" mass="197600">MAAETPHSSWHPALMPNAEPAPTSLAVNSDAAPPPNEPSNEPTRDGPEAQPIDLKSEDVRHTYEEESGADAGFQDDGEMGDAAADAWLATDQSEIQEAIAQPETTASAEAEQVIREPQAKQTQSSGAQHGSSMSFARTVSHDLNFNDDDEGDWNVSRTDTDPFKFMPPSDRTNSFPVVSTQAIEQEHAVEEPLARNQASAVLEQADEELVHEQPAEDRQQKGPSGSIGGQVPDFEGQALDERYEEGLPLLSQTSGNNDHGMGSAGPVASFDDEGGDDDFFGKLSQGKEDLISEPEPFPLERKTTMQVMNGALGPSDSPQTSVLQESVLEEEESAPAGNASEPAEDVAAKWQEAFAGGDDDDDFLLDDAAPGDAQMDPSAFLGSDDEGLLDDLEDPVEPAQPSVVSAASTPYLPQGAPIQRSVSAYTPGTVASNPAASGPFYKPPVPSASFGAAPQPKTLPAEPTRMQSFADKSKGGYASPYDLPTDLVTTVVKPRKRPSMLQASEPTSSPGPPPGSARSASMFTPGPPTSTISPPSSSHGPPLTTKASAPALRTKSSFFEELPVVPKPRPSSRHSNVGPGPPTPQSAGQSPPTVHGQMAPPPAPVNAYAVSSQPQSALSQDPSNNAGLVAPERVSPYAALQSGAPIMPAPAANASRYSPAPAQQPSSSVPPAPVSTRYSPAPSLPRSHSSYSAVPAAAAAAPGGPPILPHQPRTSSPLAHFEISRTKAQSEVGGSSGEHGLPERRASASSYEPRLHRIASLPPTREVEEEEDRPAIRAASASQTSPTAAKSRYSPAPAPSALAAQTTPPAASVPGHQPLSSTSRSNSNYLPQTPLAGQAGFVPPPRAQTQSPSAVYGTTQQPSTHAARPASAHSHAPLNLAKSAQVAHAPTTRPRGQSLEFNIVPPNDERAQDPLQRWRGAALLTWGVGGTVVTCFPKSIPRYGLTQTTPSIIRSHGEVKVRTIKDIDPLQDRLAKFPGPLRGKSKKKETLTWLSAGIESLEKDLPDVSFNSELSLEAKRSIERLLLWKILRVFIEHDGVLEGSPVVEKAVRDILAPGVATSTANDDTLFPTNSGFGSQSGSITAMASDGADSSAMEQIRTDLLKGDRESAVWAAVDKRLWGHAMLLSQTISPDLYKRVAQEFVRKEVNYPGHENESLGALYKILSGNHEDCVDELVPSHARAGLQLVSTAATTNATGSTADGLDKWRETLTLVLGNRSAEDVKGLKALGNLLASYGRAEAAHICYLFSRSVSVFGGLDDPTVDFVLLGSDHRQQSDQFAKETEALELSEVYEYGLTLSGAAAAAAGAPHLAAYKLQHAITLAEYGFRDRALQYCEAISAAMTAQTRRSPYHHAVLEGAVDDFTRRLKQAPKGESGSWMSKPSMNKLSGSLLSKFNTFVSGDEGDGTGNGGEGETGHFARIATTPNMSRSPSVSNFEIYGTSPGLAPGLMSPPAIGTTASKYAPMAASTMSTSPYEPAPHVPAQSASIERNSGEYNRNAYTPSYPGVDSSAQNTGHLPPSSSDMTSGHQPMASSPSYGGYQPQAFAPSEHTAPAPHVNGIAEGGSSHPVSSYEPPSYGYQAPDVQSSIPDGEGKEHSQESSSGFEPPSGYEPPSYGYQPPSYEPDEPVNSADDDAPKPKQKSFMDDDDDDIPALRPAEQKKSRAELDRENEEMFRKAAEEDAKRAAAQQSQKKGWGFGGWFGGGKKAESPSPGEANPNKPVRAKLGESSSFVYDPELKRWINKKPGAENVEAKAATPPPPKGGPRSVSGTPPPMSTGTPPPPMAIGGMPPPRSVPSLEKSPSMDSFGGARPMARSVSSTSTSAAGPPGGPLSRPPSRPTTSMSNASSIDDLLGAAAPRKPGQKKPRKSGRYVDVMAK</sequence>
<keyword evidence="3 10" id="KW-0813">Transport</keyword>
<gene>
    <name evidence="14" type="ORF">NLU13_9389</name>
</gene>
<dbReference type="GO" id="GO:0007030">
    <property type="term" value="P:Golgi organization"/>
    <property type="evidence" value="ECO:0007669"/>
    <property type="project" value="TreeGrafter"/>
</dbReference>
<dbReference type="EMBL" id="JAPDFR010000009">
    <property type="protein sequence ID" value="KAK0383478.1"/>
    <property type="molecule type" value="Genomic_DNA"/>
</dbReference>
<evidence type="ECO:0000256" key="5">
    <source>
        <dbReference type="ARBA" id="ARBA00022892"/>
    </source>
</evidence>
<feature type="compositionally biased region" description="Basic and acidic residues" evidence="11">
    <location>
        <begin position="1657"/>
        <end position="1684"/>
    </location>
</feature>
<comment type="subcellular location">
    <subcellularLocation>
        <location evidence="1">Endoplasmic reticulum membrane</location>
        <topology evidence="1">Peripheral membrane protein</topology>
        <orientation evidence="1">Cytoplasmic side</orientation>
    </subcellularLocation>
</comment>
<organism evidence="14 15">
    <name type="scientific">Sarocladium strictum</name>
    <name type="common">Black bundle disease fungus</name>
    <name type="synonym">Acremonium strictum</name>
    <dbReference type="NCBI Taxonomy" id="5046"/>
    <lineage>
        <taxon>Eukaryota</taxon>
        <taxon>Fungi</taxon>
        <taxon>Dikarya</taxon>
        <taxon>Ascomycota</taxon>
        <taxon>Pezizomycotina</taxon>
        <taxon>Sordariomycetes</taxon>
        <taxon>Hypocreomycetidae</taxon>
        <taxon>Hypocreales</taxon>
        <taxon>Sarocladiaceae</taxon>
        <taxon>Sarocladium</taxon>
    </lineage>
</organism>
<feature type="compositionally biased region" description="Polar residues" evidence="11">
    <location>
        <begin position="426"/>
        <end position="435"/>
    </location>
</feature>
<dbReference type="GO" id="GO:0005789">
    <property type="term" value="C:endoplasmic reticulum membrane"/>
    <property type="evidence" value="ECO:0007669"/>
    <property type="project" value="UniProtKB-SubCell"/>
</dbReference>
<evidence type="ECO:0000256" key="8">
    <source>
        <dbReference type="ARBA" id="ARBA00023136"/>
    </source>
</evidence>
<keyword evidence="6 10" id="KW-0653">Protein transport</keyword>
<keyword evidence="15" id="KW-1185">Reference proteome</keyword>
<feature type="region of interest" description="Disordered" evidence="11">
    <location>
        <begin position="1495"/>
        <end position="1877"/>
    </location>
</feature>
<feature type="compositionally biased region" description="Basic and acidic residues" evidence="11">
    <location>
        <begin position="184"/>
        <end position="193"/>
    </location>
</feature>
<reference evidence="14" key="1">
    <citation type="submission" date="2022-10" db="EMBL/GenBank/DDBJ databases">
        <title>Determination and structural analysis of whole genome sequence of Sarocladium strictum F4-1.</title>
        <authorList>
            <person name="Hu L."/>
            <person name="Jiang Y."/>
        </authorList>
    </citation>
    <scope>NUCLEOTIDE SEQUENCE</scope>
    <source>
        <strain evidence="14">F4-1</strain>
    </source>
</reference>
<feature type="compositionally biased region" description="Polar residues" evidence="11">
    <location>
        <begin position="611"/>
        <end position="626"/>
    </location>
</feature>